<gene>
    <name evidence="2" type="ORF">HaLaN_18151</name>
</gene>
<dbReference type="AlphaFoldDB" id="A0A699ZY63"/>
<sequence length="90" mass="9314">MGQKYGPRTGGRTLVPSGQVGVAPGKSAIDVGHNTHTQRYQNIHGSTGLRGWEVEPKIFLSLKCTTSAVVGSGSWPSAVLSSTCGLSSSE</sequence>
<dbReference type="EMBL" id="BLLF01001730">
    <property type="protein sequence ID" value="GFH20942.1"/>
    <property type="molecule type" value="Genomic_DNA"/>
</dbReference>
<comment type="caution">
    <text evidence="2">The sequence shown here is derived from an EMBL/GenBank/DDBJ whole genome shotgun (WGS) entry which is preliminary data.</text>
</comment>
<keyword evidence="3" id="KW-1185">Reference proteome</keyword>
<reference evidence="2 3" key="1">
    <citation type="submission" date="2020-02" db="EMBL/GenBank/DDBJ databases">
        <title>Draft genome sequence of Haematococcus lacustris strain NIES-144.</title>
        <authorList>
            <person name="Morimoto D."/>
            <person name="Nakagawa S."/>
            <person name="Yoshida T."/>
            <person name="Sawayama S."/>
        </authorList>
    </citation>
    <scope>NUCLEOTIDE SEQUENCE [LARGE SCALE GENOMIC DNA]</scope>
    <source>
        <strain evidence="2 3">NIES-144</strain>
    </source>
</reference>
<feature type="region of interest" description="Disordered" evidence="1">
    <location>
        <begin position="1"/>
        <end position="30"/>
    </location>
</feature>
<organism evidence="2 3">
    <name type="scientific">Haematococcus lacustris</name>
    <name type="common">Green alga</name>
    <name type="synonym">Haematococcus pluvialis</name>
    <dbReference type="NCBI Taxonomy" id="44745"/>
    <lineage>
        <taxon>Eukaryota</taxon>
        <taxon>Viridiplantae</taxon>
        <taxon>Chlorophyta</taxon>
        <taxon>core chlorophytes</taxon>
        <taxon>Chlorophyceae</taxon>
        <taxon>CS clade</taxon>
        <taxon>Chlamydomonadales</taxon>
        <taxon>Haematococcaceae</taxon>
        <taxon>Haematococcus</taxon>
    </lineage>
</organism>
<dbReference type="Proteomes" id="UP000485058">
    <property type="component" value="Unassembled WGS sequence"/>
</dbReference>
<protein>
    <submittedName>
        <fullName evidence="2">Uncharacterized protein</fullName>
    </submittedName>
</protein>
<evidence type="ECO:0000313" key="2">
    <source>
        <dbReference type="EMBL" id="GFH20942.1"/>
    </source>
</evidence>
<accession>A0A699ZY63</accession>
<evidence type="ECO:0000256" key="1">
    <source>
        <dbReference type="SAM" id="MobiDB-lite"/>
    </source>
</evidence>
<evidence type="ECO:0000313" key="3">
    <source>
        <dbReference type="Proteomes" id="UP000485058"/>
    </source>
</evidence>
<proteinExistence type="predicted"/>
<name>A0A699ZY63_HAELA</name>